<evidence type="ECO:0000256" key="1">
    <source>
        <dbReference type="SAM" id="SignalP"/>
    </source>
</evidence>
<reference evidence="2 3" key="1">
    <citation type="journal article" date="2013" name="PLoS ONE">
        <title>Identification and characterization of three novel lipases belonging to families II and V from Anaerovibrio lipolyticus 5ST.</title>
        <authorList>
            <person name="Prive F."/>
            <person name="Kaderbhai N.N."/>
            <person name="Girdwood S."/>
            <person name="Worgan H.J."/>
            <person name="Pinloche E."/>
            <person name="Scollan N.D."/>
            <person name="Huws S.A."/>
            <person name="Newbold C.J."/>
        </authorList>
    </citation>
    <scope>NUCLEOTIDE SEQUENCE [LARGE SCALE GENOMIC DNA]</scope>
    <source>
        <strain evidence="2 3">5S</strain>
    </source>
</reference>
<keyword evidence="3" id="KW-1185">Reference proteome</keyword>
<gene>
    <name evidence="2" type="ORF">NZ47_05250</name>
</gene>
<feature type="chain" id="PRO_5002071530" evidence="1">
    <location>
        <begin position="25"/>
        <end position="290"/>
    </location>
</feature>
<evidence type="ECO:0000313" key="2">
    <source>
        <dbReference type="EMBL" id="KHM52388.1"/>
    </source>
</evidence>
<dbReference type="AlphaFoldDB" id="A0A0B2K0A4"/>
<feature type="signal peptide" evidence="1">
    <location>
        <begin position="1"/>
        <end position="24"/>
    </location>
</feature>
<dbReference type="eggNOG" id="ENOG502ZQMN">
    <property type="taxonomic scope" value="Bacteria"/>
</dbReference>
<name>A0A0B2K0A4_9FIRM</name>
<protein>
    <submittedName>
        <fullName evidence="2">Uncharacterized protein</fullName>
    </submittedName>
</protein>
<dbReference type="RefSeq" id="WP_039207193.1">
    <property type="nucleotide sequence ID" value="NZ_JSCE01000100.1"/>
</dbReference>
<evidence type="ECO:0000313" key="3">
    <source>
        <dbReference type="Proteomes" id="UP000030993"/>
    </source>
</evidence>
<proteinExistence type="predicted"/>
<organism evidence="2 3">
    <name type="scientific">Anaerovibrio lipolyticus</name>
    <dbReference type="NCBI Taxonomy" id="82374"/>
    <lineage>
        <taxon>Bacteria</taxon>
        <taxon>Bacillati</taxon>
        <taxon>Bacillota</taxon>
        <taxon>Negativicutes</taxon>
        <taxon>Selenomonadales</taxon>
        <taxon>Selenomonadaceae</taxon>
        <taxon>Anaerovibrio</taxon>
    </lineage>
</organism>
<dbReference type="Proteomes" id="UP000030993">
    <property type="component" value="Unassembled WGS sequence"/>
</dbReference>
<accession>A0A0B2K0A4</accession>
<comment type="caution">
    <text evidence="2">The sequence shown here is derived from an EMBL/GenBank/DDBJ whole genome shotgun (WGS) entry which is preliminary data.</text>
</comment>
<dbReference type="EMBL" id="JSCE01000100">
    <property type="protein sequence ID" value="KHM52388.1"/>
    <property type="molecule type" value="Genomic_DNA"/>
</dbReference>
<keyword evidence="1" id="KW-0732">Signal</keyword>
<dbReference type="STRING" id="82374.NZ47_05250"/>
<sequence>MIRRFIASLVFMCSLMMMFAVGYAANDSAEWYWISSDDKYSKFYAPGKVQVLRSFGNIAVQISAWTKTTYSPAGAQETLNNYGIKDINPGQLAYSLAEVEVNPQNRTLAYLNESFYDKDDNKLWEKVYSPVRPKEMNSQEFDEDFYCYIVDSIFSQGENERRKADDRWLQLWQDAPNGGGVVYSMADTSTMRLKGQNIIFWEWQEKKSSASEVESIIFQKKAVNIPMYTEKVIRVMTWNATTGWKDITNTTDGMYHVIEAGTNSEKALKALKAYEGGHESWVKRYSLDNE</sequence>